<dbReference type="SUPFAM" id="SSF54648">
    <property type="entry name" value="DLC"/>
    <property type="match status" value="1"/>
</dbReference>
<dbReference type="Gene3D" id="3.30.740.10">
    <property type="entry name" value="Protein Inhibitor Of Neuronal Nitric Oxide Synthase"/>
    <property type="match status" value="1"/>
</dbReference>
<evidence type="ECO:0000256" key="3">
    <source>
        <dbReference type="ARBA" id="ARBA00022490"/>
    </source>
</evidence>
<dbReference type="EMBL" id="CAMXCT020006733">
    <property type="protein sequence ID" value="CAL1172501.1"/>
    <property type="molecule type" value="Genomic_DNA"/>
</dbReference>
<dbReference type="InterPro" id="IPR019763">
    <property type="entry name" value="Dynein_light_1/2_CS"/>
</dbReference>
<dbReference type="GO" id="GO:0045505">
    <property type="term" value="F:dynein intermediate chain binding"/>
    <property type="evidence" value="ECO:0007669"/>
    <property type="project" value="TreeGrafter"/>
</dbReference>
<dbReference type="InterPro" id="IPR037177">
    <property type="entry name" value="DLC_sf"/>
</dbReference>
<keyword evidence="8" id="KW-0472">Membrane</keyword>
<evidence type="ECO:0000256" key="5">
    <source>
        <dbReference type="ARBA" id="ARBA00023017"/>
    </source>
</evidence>
<dbReference type="FunFam" id="3.30.740.10:FF:000001">
    <property type="entry name" value="Dynein light chain"/>
    <property type="match status" value="1"/>
</dbReference>
<dbReference type="CDD" id="cd21452">
    <property type="entry name" value="DLC-like_DYNLL1_DYNLL2"/>
    <property type="match status" value="1"/>
</dbReference>
<keyword evidence="6" id="KW-0505">Motor protein</keyword>
<keyword evidence="3" id="KW-0963">Cytoplasm</keyword>
<dbReference type="EMBL" id="CAMXCT030006733">
    <property type="protein sequence ID" value="CAL4806438.1"/>
    <property type="molecule type" value="Genomic_DNA"/>
</dbReference>
<gene>
    <name evidence="9" type="ORF">C1SCF055_LOCUS43646</name>
</gene>
<dbReference type="PROSITE" id="PS01239">
    <property type="entry name" value="DYNEIN_LIGHT_1"/>
    <property type="match status" value="1"/>
</dbReference>
<comment type="caution">
    <text evidence="9">The sequence shown here is derived from an EMBL/GenBank/DDBJ whole genome shotgun (WGS) entry which is preliminary data.</text>
</comment>
<evidence type="ECO:0000313" key="11">
    <source>
        <dbReference type="Proteomes" id="UP001152797"/>
    </source>
</evidence>
<comment type="similarity">
    <text evidence="2">Belongs to the dynein light chain family.</text>
</comment>
<dbReference type="GO" id="GO:0007017">
    <property type="term" value="P:microtubule-based process"/>
    <property type="evidence" value="ECO:0007669"/>
    <property type="project" value="InterPro"/>
</dbReference>
<dbReference type="PANTHER" id="PTHR11886">
    <property type="entry name" value="DYNEIN LIGHT CHAIN"/>
    <property type="match status" value="1"/>
</dbReference>
<keyword evidence="5" id="KW-0243">Dynein</keyword>
<dbReference type="AlphaFoldDB" id="A0A9P1GQ67"/>
<organism evidence="9">
    <name type="scientific">Cladocopium goreaui</name>
    <dbReference type="NCBI Taxonomy" id="2562237"/>
    <lineage>
        <taxon>Eukaryota</taxon>
        <taxon>Sar</taxon>
        <taxon>Alveolata</taxon>
        <taxon>Dinophyceae</taxon>
        <taxon>Suessiales</taxon>
        <taxon>Symbiodiniaceae</taxon>
        <taxon>Cladocopium</taxon>
    </lineage>
</organism>
<proteinExistence type="inferred from homology"/>
<comment type="subcellular location">
    <subcellularLocation>
        <location evidence="1">Cytoplasm</location>
        <location evidence="1">Cytoskeleton</location>
    </subcellularLocation>
</comment>
<feature type="non-terminal residue" evidence="9">
    <location>
        <position position="1"/>
    </location>
</feature>
<feature type="transmembrane region" description="Helical" evidence="8">
    <location>
        <begin position="142"/>
        <end position="160"/>
    </location>
</feature>
<accession>A0A9P1GQ67</accession>
<sequence length="210" mass="24032">KITMKVTRSCVESSSARAVLILAAESSRMADRKAVIKNADMAEDMQQDAIDSATQALEKYNIEKDIAAFIKKEFDKKYNPTWHCVVGRNFGSYVTHETKHFIYFYLGQALSPFSLKMPTFISFVTSFTSFFISFLSSVLPSFLFFLFSLLVSFLVALFALSRPSLRNRLPETERRCSKTLRQQSGLSWAYVGRRLPKEKVELDLLNVDIY</sequence>
<evidence type="ECO:0000313" key="9">
    <source>
        <dbReference type="EMBL" id="CAI4019126.1"/>
    </source>
</evidence>
<keyword evidence="8" id="KW-1133">Transmembrane helix</keyword>
<dbReference type="EMBL" id="CAMXCT010006733">
    <property type="protein sequence ID" value="CAI4019126.1"/>
    <property type="molecule type" value="Genomic_DNA"/>
</dbReference>
<dbReference type="GO" id="GO:0005874">
    <property type="term" value="C:microtubule"/>
    <property type="evidence" value="ECO:0007669"/>
    <property type="project" value="UniProtKB-KW"/>
</dbReference>
<keyword evidence="8" id="KW-0812">Transmembrane</keyword>
<evidence type="ECO:0000313" key="10">
    <source>
        <dbReference type="EMBL" id="CAL4806438.1"/>
    </source>
</evidence>
<name>A0A9P1GQ67_9DINO</name>
<evidence type="ECO:0000256" key="8">
    <source>
        <dbReference type="SAM" id="Phobius"/>
    </source>
</evidence>
<reference evidence="9" key="1">
    <citation type="submission" date="2022-10" db="EMBL/GenBank/DDBJ databases">
        <authorList>
            <person name="Chen Y."/>
            <person name="Dougan E. K."/>
            <person name="Chan C."/>
            <person name="Rhodes N."/>
            <person name="Thang M."/>
        </authorList>
    </citation>
    <scope>NUCLEOTIDE SEQUENCE</scope>
</reference>
<reference evidence="10 11" key="2">
    <citation type="submission" date="2024-05" db="EMBL/GenBank/DDBJ databases">
        <authorList>
            <person name="Chen Y."/>
            <person name="Shah S."/>
            <person name="Dougan E. K."/>
            <person name="Thang M."/>
            <person name="Chan C."/>
        </authorList>
    </citation>
    <scope>NUCLEOTIDE SEQUENCE [LARGE SCALE GENOMIC DNA]</scope>
</reference>
<dbReference type="PANTHER" id="PTHR11886:SF35">
    <property type="entry name" value="DYNEIN LIGHT CHAIN"/>
    <property type="match status" value="1"/>
</dbReference>
<evidence type="ECO:0000256" key="4">
    <source>
        <dbReference type="ARBA" id="ARBA00022701"/>
    </source>
</evidence>
<dbReference type="SMART" id="SM01375">
    <property type="entry name" value="Dynein_light"/>
    <property type="match status" value="1"/>
</dbReference>
<keyword evidence="11" id="KW-1185">Reference proteome</keyword>
<dbReference type="Pfam" id="PF01221">
    <property type="entry name" value="Dynein_light"/>
    <property type="match status" value="1"/>
</dbReference>
<dbReference type="OrthoDB" id="10033309at2759"/>
<evidence type="ECO:0000256" key="6">
    <source>
        <dbReference type="ARBA" id="ARBA00023175"/>
    </source>
</evidence>
<evidence type="ECO:0008006" key="12">
    <source>
        <dbReference type="Google" id="ProtNLM"/>
    </source>
</evidence>
<dbReference type="InterPro" id="IPR001372">
    <property type="entry name" value="Dynein_light_chain_typ-1/2"/>
</dbReference>
<keyword evidence="7" id="KW-0206">Cytoskeleton</keyword>
<feature type="non-terminal residue" evidence="9">
    <location>
        <position position="210"/>
    </location>
</feature>
<protein>
    <recommendedName>
        <fullName evidence="12">Dynein light chain</fullName>
    </recommendedName>
</protein>
<dbReference type="GO" id="GO:0005868">
    <property type="term" value="C:cytoplasmic dynein complex"/>
    <property type="evidence" value="ECO:0007669"/>
    <property type="project" value="TreeGrafter"/>
</dbReference>
<evidence type="ECO:0000256" key="7">
    <source>
        <dbReference type="ARBA" id="ARBA00023212"/>
    </source>
</evidence>
<dbReference type="Proteomes" id="UP001152797">
    <property type="component" value="Unassembled WGS sequence"/>
</dbReference>
<evidence type="ECO:0000256" key="1">
    <source>
        <dbReference type="ARBA" id="ARBA00004245"/>
    </source>
</evidence>
<evidence type="ECO:0000256" key="2">
    <source>
        <dbReference type="ARBA" id="ARBA00010156"/>
    </source>
</evidence>
<keyword evidence="4" id="KW-0493">Microtubule</keyword>